<gene>
    <name evidence="1" type="ORF">PPL_01208</name>
</gene>
<proteinExistence type="predicted"/>
<reference evidence="1 2" key="1">
    <citation type="journal article" date="2011" name="Genome Res.">
        <title>Phylogeny-wide analysis of social amoeba genomes highlights ancient origins for complex intercellular communication.</title>
        <authorList>
            <person name="Heidel A.J."/>
            <person name="Lawal H.M."/>
            <person name="Felder M."/>
            <person name="Schilde C."/>
            <person name="Helps N.R."/>
            <person name="Tunggal B."/>
            <person name="Rivero F."/>
            <person name="John U."/>
            <person name="Schleicher M."/>
            <person name="Eichinger L."/>
            <person name="Platzer M."/>
            <person name="Noegel A.A."/>
            <person name="Schaap P."/>
            <person name="Gloeckner G."/>
        </authorList>
    </citation>
    <scope>NUCLEOTIDE SEQUENCE [LARGE SCALE GENOMIC DNA]</scope>
    <source>
        <strain evidence="2">ATCC 26659 / Pp 5 / PN500</strain>
    </source>
</reference>
<dbReference type="AlphaFoldDB" id="D3AYE8"/>
<accession>D3AYE8</accession>
<dbReference type="Proteomes" id="UP000001396">
    <property type="component" value="Unassembled WGS sequence"/>
</dbReference>
<name>D3AYE8_HETP5</name>
<dbReference type="RefSeq" id="XP_020438081.1">
    <property type="nucleotide sequence ID" value="XM_020572223.1"/>
</dbReference>
<keyword evidence="2" id="KW-1185">Reference proteome</keyword>
<evidence type="ECO:0000313" key="1">
    <source>
        <dbReference type="EMBL" id="EFA85975.1"/>
    </source>
</evidence>
<dbReference type="GeneID" id="31356738"/>
<protein>
    <submittedName>
        <fullName evidence="1">Uncharacterized protein</fullName>
    </submittedName>
</protein>
<sequence length="75" mass="8831">MVSSKIKDLMIFDNKVFISLYYFSMASNRTFNLFLFSSRINNVNENNKKEFTARLTDLVLRRSSRNIDNNKDGNI</sequence>
<dbReference type="EMBL" id="ADBJ01000004">
    <property type="protein sequence ID" value="EFA85975.1"/>
    <property type="molecule type" value="Genomic_DNA"/>
</dbReference>
<dbReference type="InParanoid" id="D3AYE8"/>
<comment type="caution">
    <text evidence="1">The sequence shown here is derived from an EMBL/GenBank/DDBJ whole genome shotgun (WGS) entry which is preliminary data.</text>
</comment>
<organism evidence="1 2">
    <name type="scientific">Heterostelium pallidum (strain ATCC 26659 / Pp 5 / PN500)</name>
    <name type="common">Cellular slime mold</name>
    <name type="synonym">Polysphondylium pallidum</name>
    <dbReference type="NCBI Taxonomy" id="670386"/>
    <lineage>
        <taxon>Eukaryota</taxon>
        <taxon>Amoebozoa</taxon>
        <taxon>Evosea</taxon>
        <taxon>Eumycetozoa</taxon>
        <taxon>Dictyostelia</taxon>
        <taxon>Acytosteliales</taxon>
        <taxon>Acytosteliaceae</taxon>
        <taxon>Heterostelium</taxon>
    </lineage>
</organism>
<evidence type="ECO:0000313" key="2">
    <source>
        <dbReference type="Proteomes" id="UP000001396"/>
    </source>
</evidence>